<accession>A0AAN8EPI7</accession>
<feature type="transmembrane region" description="Helical" evidence="8">
    <location>
        <begin position="52"/>
        <end position="73"/>
    </location>
</feature>
<evidence type="ECO:0000256" key="7">
    <source>
        <dbReference type="ARBA" id="ARBA00023224"/>
    </source>
</evidence>
<dbReference type="GO" id="GO:0004930">
    <property type="term" value="F:G protein-coupled receptor activity"/>
    <property type="evidence" value="ECO:0007669"/>
    <property type="project" value="UniProtKB-KW"/>
</dbReference>
<dbReference type="EMBL" id="WIXE01025458">
    <property type="protein sequence ID" value="KAK5964695.1"/>
    <property type="molecule type" value="Genomic_DNA"/>
</dbReference>
<evidence type="ECO:0000256" key="6">
    <source>
        <dbReference type="ARBA" id="ARBA00023170"/>
    </source>
</evidence>
<dbReference type="Gene3D" id="1.20.1070.10">
    <property type="entry name" value="Rhodopsin 7-helix transmembrane proteins"/>
    <property type="match status" value="1"/>
</dbReference>
<dbReference type="Pfam" id="PF00001">
    <property type="entry name" value="7tm_1"/>
    <property type="match status" value="1"/>
</dbReference>
<keyword evidence="6" id="KW-0675">Receptor</keyword>
<dbReference type="PROSITE" id="PS50262">
    <property type="entry name" value="G_PROTEIN_RECEP_F1_2"/>
    <property type="match status" value="1"/>
</dbReference>
<protein>
    <recommendedName>
        <fullName evidence="9">G-protein coupled receptors family 1 profile domain-containing protein</fullName>
    </recommendedName>
</protein>
<dbReference type="PANTHER" id="PTHR45695:SF9">
    <property type="entry name" value="LEUCOKININ RECEPTOR"/>
    <property type="match status" value="1"/>
</dbReference>
<evidence type="ECO:0000256" key="5">
    <source>
        <dbReference type="ARBA" id="ARBA00023136"/>
    </source>
</evidence>
<dbReference type="SUPFAM" id="SSF81321">
    <property type="entry name" value="Family A G protein-coupled receptor-like"/>
    <property type="match status" value="1"/>
</dbReference>
<feature type="transmembrane region" description="Helical" evidence="8">
    <location>
        <begin position="12"/>
        <end position="31"/>
    </location>
</feature>
<proteinExistence type="predicted"/>
<dbReference type="GO" id="GO:0005886">
    <property type="term" value="C:plasma membrane"/>
    <property type="evidence" value="ECO:0007669"/>
    <property type="project" value="TreeGrafter"/>
</dbReference>
<keyword evidence="3 8" id="KW-1133">Transmembrane helix</keyword>
<comment type="caution">
    <text evidence="10">The sequence shown here is derived from an EMBL/GenBank/DDBJ whole genome shotgun (WGS) entry which is preliminary data.</text>
</comment>
<organism evidence="10 11">
    <name type="scientific">Trichostrongylus colubriformis</name>
    <name type="common">Black scour worm</name>
    <dbReference type="NCBI Taxonomy" id="6319"/>
    <lineage>
        <taxon>Eukaryota</taxon>
        <taxon>Metazoa</taxon>
        <taxon>Ecdysozoa</taxon>
        <taxon>Nematoda</taxon>
        <taxon>Chromadorea</taxon>
        <taxon>Rhabditida</taxon>
        <taxon>Rhabditina</taxon>
        <taxon>Rhabditomorpha</taxon>
        <taxon>Strongyloidea</taxon>
        <taxon>Trichostrongylidae</taxon>
        <taxon>Trichostrongylus</taxon>
    </lineage>
</organism>
<dbReference type="InterPro" id="IPR000276">
    <property type="entry name" value="GPCR_Rhodpsn"/>
</dbReference>
<keyword evidence="7" id="KW-0807">Transducer</keyword>
<name>A0AAN8EPI7_TRICO</name>
<keyword evidence="5 8" id="KW-0472">Membrane</keyword>
<dbReference type="InterPro" id="IPR017452">
    <property type="entry name" value="GPCR_Rhodpsn_7TM"/>
</dbReference>
<keyword evidence="2 8" id="KW-0812">Transmembrane</keyword>
<evidence type="ECO:0000313" key="11">
    <source>
        <dbReference type="Proteomes" id="UP001331761"/>
    </source>
</evidence>
<gene>
    <name evidence="10" type="ORF">GCK32_018834</name>
</gene>
<evidence type="ECO:0000256" key="8">
    <source>
        <dbReference type="SAM" id="Phobius"/>
    </source>
</evidence>
<evidence type="ECO:0000313" key="10">
    <source>
        <dbReference type="EMBL" id="KAK5964695.1"/>
    </source>
</evidence>
<dbReference type="PANTHER" id="PTHR45695">
    <property type="entry name" value="LEUCOKININ RECEPTOR-RELATED"/>
    <property type="match status" value="1"/>
</dbReference>
<feature type="domain" description="G-protein coupled receptors family 1 profile" evidence="9">
    <location>
        <begin position="1"/>
        <end position="112"/>
    </location>
</feature>
<evidence type="ECO:0000256" key="2">
    <source>
        <dbReference type="ARBA" id="ARBA00022692"/>
    </source>
</evidence>
<evidence type="ECO:0000256" key="1">
    <source>
        <dbReference type="ARBA" id="ARBA00004141"/>
    </source>
</evidence>
<dbReference type="Proteomes" id="UP001331761">
    <property type="component" value="Unassembled WGS sequence"/>
</dbReference>
<sequence length="157" mass="18553">MLFRFFTTYTFTLSYLLPLIAIWFFYAKIIRKLWRRRHHLKRKVSKRKTTKVTIMGLSIVISYTLCWLPYWLIQWSIALNIGWNRNLSILTCASYAAFALLYINRAVNPFIYVFLSESFKRNVSELVLKNSSLQNRQSSLATIRMLPPQISEGMNSV</sequence>
<evidence type="ECO:0000256" key="3">
    <source>
        <dbReference type="ARBA" id="ARBA00022989"/>
    </source>
</evidence>
<evidence type="ECO:0000256" key="4">
    <source>
        <dbReference type="ARBA" id="ARBA00023040"/>
    </source>
</evidence>
<evidence type="ECO:0000259" key="9">
    <source>
        <dbReference type="PROSITE" id="PS50262"/>
    </source>
</evidence>
<keyword evidence="11" id="KW-1185">Reference proteome</keyword>
<keyword evidence="4" id="KW-0297">G-protein coupled receptor</keyword>
<reference evidence="10 11" key="1">
    <citation type="submission" date="2019-10" db="EMBL/GenBank/DDBJ databases">
        <title>Assembly and Annotation for the nematode Trichostrongylus colubriformis.</title>
        <authorList>
            <person name="Martin J."/>
        </authorList>
    </citation>
    <scope>NUCLEOTIDE SEQUENCE [LARGE SCALE GENOMIC DNA]</scope>
    <source>
        <strain evidence="10">G859</strain>
        <tissue evidence="10">Whole worm</tissue>
    </source>
</reference>
<comment type="subcellular location">
    <subcellularLocation>
        <location evidence="1">Membrane</location>
        <topology evidence="1">Multi-pass membrane protein</topology>
    </subcellularLocation>
</comment>
<dbReference type="PRINTS" id="PR00237">
    <property type="entry name" value="GPCRRHODOPSN"/>
</dbReference>
<dbReference type="AlphaFoldDB" id="A0AAN8EPI7"/>